<name>A0A9D1D8L7_9FIRM</name>
<dbReference type="PROSITE" id="PS50234">
    <property type="entry name" value="VWFA"/>
    <property type="match status" value="1"/>
</dbReference>
<reference evidence="3" key="2">
    <citation type="journal article" date="2021" name="PeerJ">
        <title>Extensive microbial diversity within the chicken gut microbiome revealed by metagenomics and culture.</title>
        <authorList>
            <person name="Gilroy R."/>
            <person name="Ravi A."/>
            <person name="Getino M."/>
            <person name="Pursley I."/>
            <person name="Horton D.L."/>
            <person name="Alikhan N.F."/>
            <person name="Baker D."/>
            <person name="Gharbi K."/>
            <person name="Hall N."/>
            <person name="Watson M."/>
            <person name="Adriaenssens E.M."/>
            <person name="Foster-Nyarko E."/>
            <person name="Jarju S."/>
            <person name="Secka A."/>
            <person name="Antonio M."/>
            <person name="Oren A."/>
            <person name="Chaudhuri R.R."/>
            <person name="La Ragione R."/>
            <person name="Hildebrand F."/>
            <person name="Pallen M.J."/>
        </authorList>
    </citation>
    <scope>NUCLEOTIDE SEQUENCE</scope>
    <source>
        <strain evidence="3">ChiSjej4B22-8148</strain>
    </source>
</reference>
<feature type="domain" description="VWFA" evidence="2">
    <location>
        <begin position="25"/>
        <end position="220"/>
    </location>
</feature>
<dbReference type="Pfam" id="PF13519">
    <property type="entry name" value="VWA_2"/>
    <property type="match status" value="1"/>
</dbReference>
<dbReference type="EMBL" id="DVGK01000042">
    <property type="protein sequence ID" value="HIR12946.1"/>
    <property type="molecule type" value="Genomic_DNA"/>
</dbReference>
<dbReference type="InterPro" id="IPR036465">
    <property type="entry name" value="vWFA_dom_sf"/>
</dbReference>
<dbReference type="SUPFAM" id="SSF53300">
    <property type="entry name" value="vWA-like"/>
    <property type="match status" value="1"/>
</dbReference>
<feature type="compositionally biased region" description="Acidic residues" evidence="1">
    <location>
        <begin position="246"/>
        <end position="262"/>
    </location>
</feature>
<feature type="region of interest" description="Disordered" evidence="1">
    <location>
        <begin position="224"/>
        <end position="277"/>
    </location>
</feature>
<evidence type="ECO:0000256" key="1">
    <source>
        <dbReference type="SAM" id="MobiDB-lite"/>
    </source>
</evidence>
<dbReference type="AlphaFoldDB" id="A0A9D1D8L7"/>
<protein>
    <submittedName>
        <fullName evidence="3">VWA domain-containing protein</fullName>
    </submittedName>
</protein>
<dbReference type="Proteomes" id="UP000886757">
    <property type="component" value="Unassembled WGS sequence"/>
</dbReference>
<feature type="compositionally biased region" description="Low complexity" evidence="1">
    <location>
        <begin position="263"/>
        <end position="277"/>
    </location>
</feature>
<evidence type="ECO:0000259" key="2">
    <source>
        <dbReference type="PROSITE" id="PS50234"/>
    </source>
</evidence>
<reference evidence="3" key="1">
    <citation type="submission" date="2020-10" db="EMBL/GenBank/DDBJ databases">
        <authorList>
            <person name="Gilroy R."/>
        </authorList>
    </citation>
    <scope>NUCLEOTIDE SEQUENCE</scope>
    <source>
        <strain evidence="3">ChiSjej4B22-8148</strain>
    </source>
</reference>
<organism evidence="3 4">
    <name type="scientific">Candidatus Choladousia intestinavium</name>
    <dbReference type="NCBI Taxonomy" id="2840727"/>
    <lineage>
        <taxon>Bacteria</taxon>
        <taxon>Bacillati</taxon>
        <taxon>Bacillota</taxon>
        <taxon>Clostridia</taxon>
        <taxon>Lachnospirales</taxon>
        <taxon>Lachnospiraceae</taxon>
        <taxon>Lachnospiraceae incertae sedis</taxon>
        <taxon>Candidatus Choladousia</taxon>
    </lineage>
</organism>
<comment type="caution">
    <text evidence="3">The sequence shown here is derived from an EMBL/GenBank/DDBJ whole genome shotgun (WGS) entry which is preliminary data.</text>
</comment>
<dbReference type="Gene3D" id="3.40.50.410">
    <property type="entry name" value="von Willebrand factor, type A domain"/>
    <property type="match status" value="1"/>
</dbReference>
<sequence length="277" mass="30594">MAEEFDFFTGGIEDMSGIGTQKNLHMIFVVDNSGSMRGEGRMDAVNEAFRRMIPALQKMQDSVQDAFKIYISIMAFNEDPEWVTAPAEIAYYVHSPIAASQYVTYYSRAFQELNRKLSRSEFLGQGGKMAAPYIMLLTDGAPTEGDNYESALEELKHNAWFKLAQRYAVLIGKDTINDPNARRAVKSFVDGNEEGIIDAADAEAIAQSVSAKTLIIMDQMTQRRGAAGGGEIPKGSDPQSVFGEFPEGDDTDVLFPDFDTENPDGGTDPFFDPDLQF</sequence>
<evidence type="ECO:0000313" key="4">
    <source>
        <dbReference type="Proteomes" id="UP000886757"/>
    </source>
</evidence>
<proteinExistence type="predicted"/>
<evidence type="ECO:0000313" key="3">
    <source>
        <dbReference type="EMBL" id="HIR12946.1"/>
    </source>
</evidence>
<dbReference type="SMART" id="SM00327">
    <property type="entry name" value="VWA"/>
    <property type="match status" value="1"/>
</dbReference>
<accession>A0A9D1D8L7</accession>
<gene>
    <name evidence="3" type="ORF">IAB31_03370</name>
</gene>
<dbReference type="InterPro" id="IPR002035">
    <property type="entry name" value="VWF_A"/>
</dbReference>